<reference evidence="6 7" key="1">
    <citation type="submission" date="2016-01" db="EMBL/GenBank/DDBJ databases">
        <title>Highly variable Streptococcus oralis are common among viridans streptococci isolated from primates.</title>
        <authorList>
            <person name="Denapaite D."/>
            <person name="Rieger M."/>
            <person name="Koendgen S."/>
            <person name="Brueckner R."/>
            <person name="Ochigava I."/>
            <person name="Kappeler P."/>
            <person name="Maetz-Rensing K."/>
            <person name="Leendertz F."/>
            <person name="Hakenbeck R."/>
        </authorList>
    </citation>
    <scope>NUCLEOTIDE SEQUENCE [LARGE SCALE GENOMIC DNA]</scope>
    <source>
        <strain evidence="1 6">DD02</strain>
        <strain evidence="2 7">DD03</strain>
    </source>
</reference>
<evidence type="ECO:0000313" key="2">
    <source>
        <dbReference type="EMBL" id="KXU10975.1"/>
    </source>
</evidence>
<proteinExistence type="predicted"/>
<evidence type="ECO:0000313" key="7">
    <source>
        <dbReference type="Proteomes" id="UP000071927"/>
    </source>
</evidence>
<dbReference type="PATRIC" id="fig|315405.11.peg.1280"/>
<reference evidence="3 8" key="3">
    <citation type="submission" date="2016-10" db="EMBL/GenBank/DDBJ databases">
        <authorList>
            <person name="de Groot N.N."/>
        </authorList>
    </citation>
    <scope>NUCLEOTIDE SEQUENCE [LARGE SCALE GENOMIC DNA]</scope>
    <source>
        <strain evidence="4">LMG 15572</strain>
        <strain evidence="3 8">VTM2R47</strain>
    </source>
</reference>
<dbReference type="Proteomes" id="UP000070198">
    <property type="component" value="Unassembled WGS sequence"/>
</dbReference>
<accession>A0A0U2W5M7</accession>
<dbReference type="EMBL" id="LQOF01000240">
    <property type="protein sequence ID" value="KXT68169.1"/>
    <property type="molecule type" value="Genomic_DNA"/>
</dbReference>
<evidence type="ECO:0000313" key="3">
    <source>
        <dbReference type="EMBL" id="SER17067.1"/>
    </source>
</evidence>
<reference evidence="5 10" key="4">
    <citation type="submission" date="2018-06" db="EMBL/GenBank/DDBJ databases">
        <authorList>
            <consortium name="Pathogen Informatics"/>
            <person name="Doyle S."/>
        </authorList>
    </citation>
    <scope>NUCLEOTIDE SEQUENCE [LARGE SCALE GENOMIC DNA]</scope>
    <source>
        <strain evidence="5 10">NCTC13773</strain>
    </source>
</reference>
<name>A0A0U2W5M7_9STRE</name>
<sequence>MKKLLKSLFIYEDDPRSMIYRLTSLQANGYLEDISLLFLEEIESGERL</sequence>
<dbReference type="EMBL" id="LQXV01000011">
    <property type="protein sequence ID" value="KXU10975.1"/>
    <property type="molecule type" value="Genomic_DNA"/>
</dbReference>
<evidence type="ECO:0000313" key="8">
    <source>
        <dbReference type="Proteomes" id="UP000182712"/>
    </source>
</evidence>
<protein>
    <submittedName>
        <fullName evidence="1">Uncharacterized protein</fullName>
    </submittedName>
</protein>
<dbReference type="Proteomes" id="UP000182712">
    <property type="component" value="Unassembled WGS sequence"/>
</dbReference>
<evidence type="ECO:0000313" key="5">
    <source>
        <dbReference type="EMBL" id="SQG79608.1"/>
    </source>
</evidence>
<dbReference type="EMBL" id="FOGM01000001">
    <property type="protein sequence ID" value="SER17067.1"/>
    <property type="molecule type" value="Genomic_DNA"/>
</dbReference>
<dbReference type="EMBL" id="LS483409">
    <property type="protein sequence ID" value="SQG79608.1"/>
    <property type="molecule type" value="Genomic_DNA"/>
</dbReference>
<dbReference type="RefSeq" id="WP_009854372.1">
    <property type="nucleotide sequence ID" value="NZ_CP013688.1"/>
</dbReference>
<evidence type="ECO:0000313" key="4">
    <source>
        <dbReference type="EMBL" id="SFU61480.1"/>
    </source>
</evidence>
<evidence type="ECO:0000313" key="6">
    <source>
        <dbReference type="Proteomes" id="UP000070198"/>
    </source>
</evidence>
<evidence type="ECO:0000313" key="9">
    <source>
        <dbReference type="Proteomes" id="UP000183629"/>
    </source>
</evidence>
<dbReference type="AlphaFoldDB" id="A0A0U2W5M7"/>
<evidence type="ECO:0000313" key="1">
    <source>
        <dbReference type="EMBL" id="KXT68169.1"/>
    </source>
</evidence>
<dbReference type="Proteomes" id="UP000183629">
    <property type="component" value="Unassembled WGS sequence"/>
</dbReference>
<dbReference type="Proteomes" id="UP000071927">
    <property type="component" value="Unassembled WGS sequence"/>
</dbReference>
<gene>
    <name evidence="5" type="ORF">NCTC13773_01419</name>
    <name evidence="3" type="ORF">SAMN04487840_101251</name>
    <name evidence="4" type="ORF">SAMN05660328_103184</name>
    <name evidence="1" type="ORF">SGADD02_01074</name>
    <name evidence="2" type="ORF">SGADD03_00027</name>
</gene>
<keyword evidence="9" id="KW-1185">Reference proteome</keyword>
<dbReference type="EMBL" id="FPBN01000003">
    <property type="protein sequence ID" value="SFU61480.1"/>
    <property type="molecule type" value="Genomic_DNA"/>
</dbReference>
<dbReference type="Proteomes" id="UP000249013">
    <property type="component" value="Chromosome 1"/>
</dbReference>
<dbReference type="GeneID" id="57922349"/>
<organism evidence="1 6">
    <name type="scientific">Streptococcus gallolyticus</name>
    <dbReference type="NCBI Taxonomy" id="315405"/>
    <lineage>
        <taxon>Bacteria</taxon>
        <taxon>Bacillati</taxon>
        <taxon>Bacillota</taxon>
        <taxon>Bacilli</taxon>
        <taxon>Lactobacillales</taxon>
        <taxon>Streptococcaceae</taxon>
        <taxon>Streptococcus</taxon>
    </lineage>
</organism>
<evidence type="ECO:0000313" key="10">
    <source>
        <dbReference type="Proteomes" id="UP000249013"/>
    </source>
</evidence>
<reference evidence="9" key="2">
    <citation type="submission" date="2016-10" db="EMBL/GenBank/DDBJ databases">
        <authorList>
            <person name="Varghese N."/>
            <person name="Submissions S."/>
        </authorList>
    </citation>
    <scope>NUCLEOTIDE SEQUENCE [LARGE SCALE GENOMIC DNA]</scope>
    <source>
        <strain evidence="9">LMG 15572</strain>
    </source>
</reference>